<dbReference type="PROSITE" id="PS50887">
    <property type="entry name" value="GGDEF"/>
    <property type="match status" value="1"/>
</dbReference>
<organism evidence="4 5">
    <name type="scientific">Vibrio parahaemolyticus</name>
    <dbReference type="NCBI Taxonomy" id="670"/>
    <lineage>
        <taxon>Bacteria</taxon>
        <taxon>Pseudomonadati</taxon>
        <taxon>Pseudomonadota</taxon>
        <taxon>Gammaproteobacteria</taxon>
        <taxon>Vibrionales</taxon>
        <taxon>Vibrionaceae</taxon>
        <taxon>Vibrio</taxon>
    </lineage>
</organism>
<dbReference type="EC" id="2.7.7.65" evidence="1"/>
<feature type="domain" description="GGDEF" evidence="3">
    <location>
        <begin position="153"/>
        <end position="278"/>
    </location>
</feature>
<comment type="caution">
    <text evidence="4">The sequence shown here is derived from an EMBL/GenBank/DDBJ whole genome shotgun (WGS) entry which is preliminary data.</text>
</comment>
<dbReference type="RefSeq" id="WP_228085650.1">
    <property type="nucleotide sequence ID" value="NZ_JACVHL010000002.1"/>
</dbReference>
<evidence type="ECO:0000259" key="3">
    <source>
        <dbReference type="PROSITE" id="PS50887"/>
    </source>
</evidence>
<dbReference type="PANTHER" id="PTHR45138">
    <property type="entry name" value="REGULATORY COMPONENTS OF SENSORY TRANSDUCTION SYSTEM"/>
    <property type="match status" value="1"/>
</dbReference>
<dbReference type="Gene3D" id="3.30.70.270">
    <property type="match status" value="1"/>
</dbReference>
<dbReference type="Proteomes" id="UP000726777">
    <property type="component" value="Unassembled WGS sequence"/>
</dbReference>
<dbReference type="GO" id="GO:0043709">
    <property type="term" value="P:cell adhesion involved in single-species biofilm formation"/>
    <property type="evidence" value="ECO:0007669"/>
    <property type="project" value="TreeGrafter"/>
</dbReference>
<dbReference type="GO" id="GO:1902201">
    <property type="term" value="P:negative regulation of bacterial-type flagellum-dependent cell motility"/>
    <property type="evidence" value="ECO:0007669"/>
    <property type="project" value="TreeGrafter"/>
</dbReference>
<accession>A0A9Q3U9W5</accession>
<reference evidence="4" key="1">
    <citation type="submission" date="2020-09" db="EMBL/GenBank/DDBJ databases">
        <title>Genome sequence of Vibrio parahaemolyticus isolates.</title>
        <authorList>
            <person name="Hammerl J.A."/>
            <person name="Strauch E."/>
        </authorList>
    </citation>
    <scope>NUCLEOTIDE SEQUENCE</scope>
    <source>
        <strain evidence="4">17-VB00146</strain>
    </source>
</reference>
<evidence type="ECO:0000313" key="4">
    <source>
        <dbReference type="EMBL" id="MCC3803977.1"/>
    </source>
</evidence>
<gene>
    <name evidence="4" type="ORF">IB292_02890</name>
</gene>
<proteinExistence type="predicted"/>
<dbReference type="CDD" id="cd01949">
    <property type="entry name" value="GGDEF"/>
    <property type="match status" value="1"/>
</dbReference>
<dbReference type="GO" id="GO:0005886">
    <property type="term" value="C:plasma membrane"/>
    <property type="evidence" value="ECO:0007669"/>
    <property type="project" value="TreeGrafter"/>
</dbReference>
<dbReference type="Pfam" id="PF00990">
    <property type="entry name" value="GGDEF"/>
    <property type="match status" value="1"/>
</dbReference>
<evidence type="ECO:0000313" key="5">
    <source>
        <dbReference type="Proteomes" id="UP000726777"/>
    </source>
</evidence>
<dbReference type="SMART" id="SM00267">
    <property type="entry name" value="GGDEF"/>
    <property type="match status" value="1"/>
</dbReference>
<dbReference type="InterPro" id="IPR000160">
    <property type="entry name" value="GGDEF_dom"/>
</dbReference>
<protein>
    <recommendedName>
        <fullName evidence="1">diguanylate cyclase</fullName>
        <ecNumber evidence="1">2.7.7.65</ecNumber>
    </recommendedName>
</protein>
<name>A0A9Q3U9W5_VIBPH</name>
<sequence length="278" mass="31460">MNQEEMAVFVKHWPGFLSVRDSNHRFRYLNNNFLIWLGSFGVTNPVGFTAPELAKVAPDNVASMLLACHDASLEYLDIGVSIPKVIEFKGINGSEYYQVMKFKGEVDGRTCIFTTGFDVTKLQLSTKFYQMKSQTDSLTGLNNKEALKRLDICEGIAIVIDLNNFKSINDSLGHTAGDEALISFSKLLRENFRDDDFIARIGGDEFLVVAKGLTETTALFRLDALADKFELEFKRYPNFGWAYGIAPISKNWEETFNTADANMYRNKNESKIRLCSIY</sequence>
<dbReference type="InterPro" id="IPR029787">
    <property type="entry name" value="Nucleotide_cyclase"/>
</dbReference>
<dbReference type="AlphaFoldDB" id="A0A9Q3U9W5"/>
<dbReference type="InterPro" id="IPR043128">
    <property type="entry name" value="Rev_trsase/Diguanyl_cyclase"/>
</dbReference>
<dbReference type="InterPro" id="IPR050469">
    <property type="entry name" value="Diguanylate_Cyclase"/>
</dbReference>
<dbReference type="GO" id="GO:0052621">
    <property type="term" value="F:diguanylate cyclase activity"/>
    <property type="evidence" value="ECO:0007669"/>
    <property type="project" value="UniProtKB-EC"/>
</dbReference>
<evidence type="ECO:0000256" key="2">
    <source>
        <dbReference type="ARBA" id="ARBA00034247"/>
    </source>
</evidence>
<dbReference type="EMBL" id="JACVHL010000002">
    <property type="protein sequence ID" value="MCC3803977.1"/>
    <property type="molecule type" value="Genomic_DNA"/>
</dbReference>
<evidence type="ECO:0000256" key="1">
    <source>
        <dbReference type="ARBA" id="ARBA00012528"/>
    </source>
</evidence>
<dbReference type="SUPFAM" id="SSF55073">
    <property type="entry name" value="Nucleotide cyclase"/>
    <property type="match status" value="1"/>
</dbReference>
<dbReference type="PANTHER" id="PTHR45138:SF9">
    <property type="entry name" value="DIGUANYLATE CYCLASE DGCM-RELATED"/>
    <property type="match status" value="1"/>
</dbReference>
<comment type="catalytic activity">
    <reaction evidence="2">
        <text>2 GTP = 3',3'-c-di-GMP + 2 diphosphate</text>
        <dbReference type="Rhea" id="RHEA:24898"/>
        <dbReference type="ChEBI" id="CHEBI:33019"/>
        <dbReference type="ChEBI" id="CHEBI:37565"/>
        <dbReference type="ChEBI" id="CHEBI:58805"/>
        <dbReference type="EC" id="2.7.7.65"/>
    </reaction>
</comment>
<dbReference type="NCBIfam" id="TIGR00254">
    <property type="entry name" value="GGDEF"/>
    <property type="match status" value="1"/>
</dbReference>